<keyword evidence="2" id="KW-0813">Transport</keyword>
<dbReference type="GO" id="GO:0046872">
    <property type="term" value="F:metal ion binding"/>
    <property type="evidence" value="ECO:0007669"/>
    <property type="project" value="InterPro"/>
</dbReference>
<dbReference type="SUPFAM" id="SSF53807">
    <property type="entry name" value="Helical backbone' metal receptor"/>
    <property type="match status" value="1"/>
</dbReference>
<accession>A0AAU8GYS4</accession>
<dbReference type="EMBL" id="CP144373">
    <property type="protein sequence ID" value="XCH46532.1"/>
    <property type="molecule type" value="Genomic_DNA"/>
</dbReference>
<gene>
    <name evidence="4" type="ORF">V4D30_09320</name>
</gene>
<dbReference type="Gene3D" id="3.40.50.1980">
    <property type="entry name" value="Nitrogenase molybdenum iron protein domain"/>
    <property type="match status" value="2"/>
</dbReference>
<reference evidence="4" key="1">
    <citation type="submission" date="2024-01" db="EMBL/GenBank/DDBJ databases">
        <title>The first autotrophic representatives of the genus Thermodesulfovibrio.</title>
        <authorList>
            <person name="Maltseva A.I."/>
            <person name="Elcheninov A.G."/>
            <person name="Kublanov I.V."/>
            <person name="Lebedinsky A.V."/>
            <person name="Frolov E.N."/>
        </authorList>
    </citation>
    <scope>NUCLEOTIDE SEQUENCE</scope>
    <source>
        <strain evidence="4">3907-1M</strain>
    </source>
</reference>
<evidence type="ECO:0000313" key="4">
    <source>
        <dbReference type="EMBL" id="XCH46532.1"/>
    </source>
</evidence>
<dbReference type="InterPro" id="IPR006127">
    <property type="entry name" value="ZnuA-like"/>
</dbReference>
<dbReference type="PANTHER" id="PTHR42953:SF3">
    <property type="entry name" value="HIGH-AFFINITY ZINC UPTAKE SYSTEM PROTEIN ZNUA"/>
    <property type="match status" value="1"/>
</dbReference>
<dbReference type="InterPro" id="IPR050492">
    <property type="entry name" value="Bact_metal-bind_prot9"/>
</dbReference>
<keyword evidence="3" id="KW-0732">Signal</keyword>
<sequence length="294" mass="34255">MKRNIIFLFLICFMIVFSSCSQKPEKISKSIVVYTSLYPLAEFTKWIIPEAQVESVMPQGVDPHNFEPSLKDIQKLYRANMIVYLGNTDIDRWIDKIKDELTQKGVKVVRLQDSIQFKKYSSGNEIDPHIWLDPILTAEIIKVIKNAATEITPEKKDLYEKNFSIYETKLKELDNSYRQGLSNCSLKDVIITHEFLNYLSSRYGFTSYFIVHEPEQEPSLKRIKKLKDLMKQSSIEYIVSEPEGERIAKALSEETAAKILTFNTLHRADTQHRLDYFQIMNENLKTLKTALKCH</sequence>
<dbReference type="KEGG" id="taut:V4D30_09320"/>
<proteinExistence type="inferred from homology"/>
<dbReference type="Pfam" id="PF01297">
    <property type="entry name" value="ZnuA"/>
    <property type="match status" value="1"/>
</dbReference>
<evidence type="ECO:0000256" key="1">
    <source>
        <dbReference type="ARBA" id="ARBA00011028"/>
    </source>
</evidence>
<evidence type="ECO:0000256" key="3">
    <source>
        <dbReference type="ARBA" id="ARBA00022729"/>
    </source>
</evidence>
<dbReference type="AlphaFoldDB" id="A0AAU8GYS4"/>
<dbReference type="PROSITE" id="PS51257">
    <property type="entry name" value="PROKAR_LIPOPROTEIN"/>
    <property type="match status" value="1"/>
</dbReference>
<dbReference type="GO" id="GO:0030001">
    <property type="term" value="P:metal ion transport"/>
    <property type="evidence" value="ECO:0007669"/>
    <property type="project" value="InterPro"/>
</dbReference>
<dbReference type="RefSeq" id="WP_353684062.1">
    <property type="nucleotide sequence ID" value="NZ_CP144373.1"/>
</dbReference>
<name>A0AAU8GYS4_9BACT</name>
<protein>
    <submittedName>
        <fullName evidence="4">Zinc ABC transporter substrate-binding protein</fullName>
    </submittedName>
</protein>
<organism evidence="4">
    <name type="scientific">Thermodesulfovibrio autotrophicus</name>
    <dbReference type="NCBI Taxonomy" id="3118333"/>
    <lineage>
        <taxon>Bacteria</taxon>
        <taxon>Pseudomonadati</taxon>
        <taxon>Nitrospirota</taxon>
        <taxon>Thermodesulfovibrionia</taxon>
        <taxon>Thermodesulfovibrionales</taxon>
        <taxon>Thermodesulfovibrionaceae</taxon>
        <taxon>Thermodesulfovibrio</taxon>
    </lineage>
</organism>
<evidence type="ECO:0000256" key="2">
    <source>
        <dbReference type="ARBA" id="ARBA00022448"/>
    </source>
</evidence>
<dbReference type="PANTHER" id="PTHR42953">
    <property type="entry name" value="HIGH-AFFINITY ZINC UPTAKE SYSTEM PROTEIN ZNUA-RELATED"/>
    <property type="match status" value="1"/>
</dbReference>
<comment type="similarity">
    <text evidence="1">Belongs to the bacterial solute-binding protein 9 family.</text>
</comment>